<accession>A0A9D1FNM8</accession>
<keyword evidence="2" id="KW-0378">Hydrolase</keyword>
<name>A0A9D1FNM8_9FIRM</name>
<dbReference type="Gene3D" id="1.20.1610.10">
    <property type="entry name" value="alpha-1,2-mannosidases domains"/>
    <property type="match status" value="1"/>
</dbReference>
<feature type="domain" description="Glycosyl hydrolase family 92" evidence="1">
    <location>
        <begin position="186"/>
        <end position="676"/>
    </location>
</feature>
<proteinExistence type="predicted"/>
<organism evidence="2 3">
    <name type="scientific">Candidatus Merdivicinus excrementipullorum</name>
    <dbReference type="NCBI Taxonomy" id="2840867"/>
    <lineage>
        <taxon>Bacteria</taxon>
        <taxon>Bacillati</taxon>
        <taxon>Bacillota</taxon>
        <taxon>Clostridia</taxon>
        <taxon>Eubacteriales</taxon>
        <taxon>Oscillospiraceae</taxon>
        <taxon>Oscillospiraceae incertae sedis</taxon>
        <taxon>Candidatus Merdivicinus</taxon>
    </lineage>
</organism>
<dbReference type="GO" id="GO:0030246">
    <property type="term" value="F:carbohydrate binding"/>
    <property type="evidence" value="ECO:0007669"/>
    <property type="project" value="InterPro"/>
</dbReference>
<dbReference type="InterPro" id="IPR050883">
    <property type="entry name" value="PNGase"/>
</dbReference>
<dbReference type="GO" id="GO:0005975">
    <property type="term" value="P:carbohydrate metabolic process"/>
    <property type="evidence" value="ECO:0007669"/>
    <property type="project" value="InterPro"/>
</dbReference>
<dbReference type="GO" id="GO:0000224">
    <property type="term" value="F:peptide-N4-(N-acetyl-beta-glucosaminyl)asparagine amidase activity"/>
    <property type="evidence" value="ECO:0007669"/>
    <property type="project" value="TreeGrafter"/>
</dbReference>
<dbReference type="Gene3D" id="2.70.98.10">
    <property type="match status" value="2"/>
</dbReference>
<dbReference type="GO" id="GO:0005829">
    <property type="term" value="C:cytosol"/>
    <property type="evidence" value="ECO:0007669"/>
    <property type="project" value="TreeGrafter"/>
</dbReference>
<dbReference type="FunFam" id="3.30.2080.10:FF:000001">
    <property type="entry name" value="Alpha-1,2-mannosidase subfamily"/>
    <property type="match status" value="1"/>
</dbReference>
<dbReference type="Pfam" id="PF07971">
    <property type="entry name" value="Glyco_hydro_92"/>
    <property type="match status" value="1"/>
</dbReference>
<dbReference type="InterPro" id="IPR008928">
    <property type="entry name" value="6-hairpin_glycosidase_sf"/>
</dbReference>
<evidence type="ECO:0000313" key="3">
    <source>
        <dbReference type="Proteomes" id="UP000824002"/>
    </source>
</evidence>
<dbReference type="Gene3D" id="1.20.1050.60">
    <property type="entry name" value="alpha-1,2-mannosidase"/>
    <property type="match status" value="1"/>
</dbReference>
<dbReference type="PANTHER" id="PTHR12143">
    <property type="entry name" value="PEPTIDE N-GLYCANASE PNGASE -RELATED"/>
    <property type="match status" value="1"/>
</dbReference>
<dbReference type="InterPro" id="IPR005887">
    <property type="entry name" value="GH92_a_mannosidase_put"/>
</dbReference>
<dbReference type="SUPFAM" id="SSF48208">
    <property type="entry name" value="Six-hairpin glycosidases"/>
    <property type="match status" value="1"/>
</dbReference>
<protein>
    <submittedName>
        <fullName evidence="2">GH92 family glycosyl hydrolase</fullName>
        <ecNumber evidence="2">3.2.1.-</ecNumber>
    </submittedName>
</protein>
<reference evidence="2" key="1">
    <citation type="submission" date="2020-10" db="EMBL/GenBank/DDBJ databases">
        <authorList>
            <person name="Gilroy R."/>
        </authorList>
    </citation>
    <scope>NUCLEOTIDE SEQUENCE</scope>
    <source>
        <strain evidence="2">CHK199-13235</strain>
    </source>
</reference>
<reference evidence="2" key="2">
    <citation type="journal article" date="2021" name="PeerJ">
        <title>Extensive microbial diversity within the chicken gut microbiome revealed by metagenomics and culture.</title>
        <authorList>
            <person name="Gilroy R."/>
            <person name="Ravi A."/>
            <person name="Getino M."/>
            <person name="Pursley I."/>
            <person name="Horton D.L."/>
            <person name="Alikhan N.F."/>
            <person name="Baker D."/>
            <person name="Gharbi K."/>
            <person name="Hall N."/>
            <person name="Watson M."/>
            <person name="Adriaenssens E.M."/>
            <person name="Foster-Nyarko E."/>
            <person name="Jarju S."/>
            <person name="Secka A."/>
            <person name="Antonio M."/>
            <person name="Oren A."/>
            <person name="Chaudhuri R.R."/>
            <person name="La Ragione R."/>
            <person name="Hildebrand F."/>
            <person name="Pallen M.J."/>
        </authorList>
    </citation>
    <scope>NUCLEOTIDE SEQUENCE</scope>
    <source>
        <strain evidence="2">CHK199-13235</strain>
    </source>
</reference>
<dbReference type="EMBL" id="DVJP01000053">
    <property type="protein sequence ID" value="HIS76758.1"/>
    <property type="molecule type" value="Genomic_DNA"/>
</dbReference>
<dbReference type="Proteomes" id="UP000824002">
    <property type="component" value="Unassembled WGS sequence"/>
</dbReference>
<evidence type="ECO:0000313" key="2">
    <source>
        <dbReference type="EMBL" id="HIS76758.1"/>
    </source>
</evidence>
<dbReference type="GO" id="GO:0006516">
    <property type="term" value="P:glycoprotein catabolic process"/>
    <property type="evidence" value="ECO:0007669"/>
    <property type="project" value="TreeGrafter"/>
</dbReference>
<sequence length="681" mass="76856">MKPLADYVNPYIGTISHMLASTKPEVMLPYGMARSTPIVKDCGDYYCNDRILGYPLGMASVMPGKGGDFANFLDHSRENFRCYLLEEELEEHEITVASTVTEHVYLHRFTGADTLRLAFPNGEAAGENGMIRIKIKVEHPKYDVFQYILLKADGAEVLERKDGEWVLKILPETEVRGAVSYISFNKAAESMKLEAEGKTFDQIAGEAKEIWNAQLAKARVEGNTEDKKTVYYTALFRAFMRMTNYTEHGQYFSAYDGKVHEGVFYTGDGLWDTFRCMHPLQLLVDGKRHEDILESYNLMYKQSGLMPSFPGYNGDLPVMIGFHAASLFADAAAKGVKADYETAYEGIRKNAMEESMFPWCCGKPLEAPDRCYQEKGFFPALAKGEEETCESGKTFERRQAVAVTLEHAYDDWCAGQLAKFLGKDEDARMFEKRGRNYRNLYNPENGWMSPKDIRGNWVEDFNPKYAGGMGGRDYTTENNTWTYTWSVFHDVDGLAELMGGREAALERLDQLFREGFHWPESKYVYLGQFPDSTGLMGQFAMGNEPSFHIPYLYDYLGAPWKAQKKLRDLMDIWFTNSPTGICGDEDGGAMSSWLVFSALGFYPVCPGKAEYALGTPLFDRAEIQVGEGRAFTVSSKGAGDGKRYIRAAYLNGKPLERPFLTHEEIVSGGELVLEMDSRPVK</sequence>
<dbReference type="PANTHER" id="PTHR12143:SF43">
    <property type="entry name" value="PUTATIVE-RELATED"/>
    <property type="match status" value="1"/>
</dbReference>
<dbReference type="InterPro" id="IPR012939">
    <property type="entry name" value="Glyco_hydro_92"/>
</dbReference>
<gene>
    <name evidence="2" type="ORF">IAB51_08110</name>
</gene>
<dbReference type="AlphaFoldDB" id="A0A9D1FNM8"/>
<keyword evidence="2" id="KW-0326">Glycosidase</keyword>
<dbReference type="Gene3D" id="3.30.2080.10">
    <property type="entry name" value="GH92 mannosidase domain"/>
    <property type="match status" value="1"/>
</dbReference>
<dbReference type="EC" id="3.2.1.-" evidence="2"/>
<comment type="caution">
    <text evidence="2">The sequence shown here is derived from an EMBL/GenBank/DDBJ whole genome shotgun (WGS) entry which is preliminary data.</text>
</comment>
<dbReference type="GO" id="GO:0016798">
    <property type="term" value="F:hydrolase activity, acting on glycosyl bonds"/>
    <property type="evidence" value="ECO:0007669"/>
    <property type="project" value="UniProtKB-KW"/>
</dbReference>
<dbReference type="InterPro" id="IPR014718">
    <property type="entry name" value="GH-type_carb-bd"/>
</dbReference>
<dbReference type="NCBIfam" id="TIGR01180">
    <property type="entry name" value="aman2_put"/>
    <property type="match status" value="1"/>
</dbReference>
<evidence type="ECO:0000259" key="1">
    <source>
        <dbReference type="Pfam" id="PF07971"/>
    </source>
</evidence>